<dbReference type="Pfam" id="PF23210">
    <property type="entry name" value="HEAT_Maestro_2"/>
    <property type="match status" value="1"/>
</dbReference>
<evidence type="ECO:0000313" key="3">
    <source>
        <dbReference type="Proteomes" id="UP000076420"/>
    </source>
</evidence>
<proteinExistence type="predicted"/>
<dbReference type="VEuPathDB" id="VectorBase:BGLB033412"/>
<dbReference type="KEGG" id="bgt:106064435"/>
<dbReference type="InterPro" id="IPR045206">
    <property type="entry name" value="Maestro_heat-like_prot"/>
</dbReference>
<dbReference type="InterPro" id="IPR016024">
    <property type="entry name" value="ARM-type_fold"/>
</dbReference>
<accession>A0A2C9LP59</accession>
<protein>
    <recommendedName>
        <fullName evidence="1">MROH2B-like HEAT-repeats domain-containing protein</fullName>
    </recommendedName>
</protein>
<evidence type="ECO:0000313" key="2">
    <source>
        <dbReference type="EnsemblMetazoa" id="BGLB033412-PA"/>
    </source>
</evidence>
<reference evidence="2" key="1">
    <citation type="submission" date="2020-05" db="UniProtKB">
        <authorList>
            <consortium name="EnsemblMetazoa"/>
        </authorList>
    </citation>
    <scope>IDENTIFICATION</scope>
    <source>
        <strain evidence="2">BB02</strain>
    </source>
</reference>
<name>A0A2C9LP59_BIOGL</name>
<dbReference type="InterPro" id="IPR055408">
    <property type="entry name" value="HEAT_MROH2B-like"/>
</dbReference>
<sequence>MVLVGHPKNGRDRGIHLLNLMKSISPNLDDSIVGLWDAVIPKLISYLGAGSESGDEEEEKSAEAEKWSQKNWEDLLLKMLSKSLDVVDKEEWIADLGVAIGQQIPLYANYVEERNFAFKCLGIIMRKSSKKDFVEKHLELIFNTVKHVDQIEREGCAIAVGYVASSHLDTVLARLEKVAKNDMTKKSSGILGILKDKSEVNVEQVKATLMLCYGFVALYSPPSLIISRMEATILRSISPYYPTVKETNVKQNLIRCTDLIAQALNPSHLEQEYRFTTRGEFLSHME</sequence>
<dbReference type="Proteomes" id="UP000076420">
    <property type="component" value="Unassembled WGS sequence"/>
</dbReference>
<dbReference type="EnsemblMetazoa" id="BGLB033412-RA">
    <property type="protein sequence ID" value="BGLB033412-PA"/>
    <property type="gene ID" value="BGLB033412"/>
</dbReference>
<gene>
    <name evidence="2" type="primary">106064435</name>
</gene>
<organism evidence="2 3">
    <name type="scientific">Biomphalaria glabrata</name>
    <name type="common">Bloodfluke planorb</name>
    <name type="synonym">Freshwater snail</name>
    <dbReference type="NCBI Taxonomy" id="6526"/>
    <lineage>
        <taxon>Eukaryota</taxon>
        <taxon>Metazoa</taxon>
        <taxon>Spiralia</taxon>
        <taxon>Lophotrochozoa</taxon>
        <taxon>Mollusca</taxon>
        <taxon>Gastropoda</taxon>
        <taxon>Heterobranchia</taxon>
        <taxon>Euthyneura</taxon>
        <taxon>Panpulmonata</taxon>
        <taxon>Hygrophila</taxon>
        <taxon>Lymnaeoidea</taxon>
        <taxon>Planorbidae</taxon>
        <taxon>Biomphalaria</taxon>
    </lineage>
</organism>
<feature type="domain" description="MROH2B-like HEAT-repeats" evidence="1">
    <location>
        <begin position="1"/>
        <end position="285"/>
    </location>
</feature>
<evidence type="ECO:0000259" key="1">
    <source>
        <dbReference type="Pfam" id="PF23210"/>
    </source>
</evidence>
<dbReference type="PANTHER" id="PTHR23120:SF0">
    <property type="entry name" value="MAESTRO HEAT-LIKE REPEAT FAMILY MEMBER 1"/>
    <property type="match status" value="1"/>
</dbReference>
<dbReference type="VEuPathDB" id="VectorBase:BGLAX_041738"/>
<dbReference type="AlphaFoldDB" id="A0A2C9LP59"/>
<dbReference type="GO" id="GO:0005737">
    <property type="term" value="C:cytoplasm"/>
    <property type="evidence" value="ECO:0007669"/>
    <property type="project" value="TreeGrafter"/>
</dbReference>
<dbReference type="PANTHER" id="PTHR23120">
    <property type="entry name" value="MAESTRO-RELATED HEAT DOMAIN-CONTAINING"/>
    <property type="match status" value="1"/>
</dbReference>
<dbReference type="SUPFAM" id="SSF48371">
    <property type="entry name" value="ARM repeat"/>
    <property type="match status" value="1"/>
</dbReference>